<protein>
    <submittedName>
        <fullName evidence="1">Glutaminyl-peptide cyclotransferase</fullName>
    </submittedName>
</protein>
<dbReference type="Pfam" id="PF05096">
    <property type="entry name" value="Glu_cyclase_2"/>
    <property type="match status" value="1"/>
</dbReference>
<name>A0ABW5NWB7_9FLAO</name>
<proteinExistence type="predicted"/>
<dbReference type="RefSeq" id="WP_379822077.1">
    <property type="nucleotide sequence ID" value="NZ_JBHUMD010000028.1"/>
</dbReference>
<accession>A0ABW5NWB7</accession>
<sequence length="365" mass="41091">MKKRNIFVFILLGALVLSFLGSTILSCGGKNEDKNNLFAIDTANLKQQYQPQETLALQITNAKEEAIDSVVYFINDKKAGASAANKKFDFALNNQKLGYLNIKALVYYGGETAEVSNRVELVSGIDYKLLKYDIVNTYPHDMTAYTQGLEFYRDTLIESTGSGSGPSGKRAVSDIRKINYKTGEIYKKTQLDMANFGEGATVLNNKIYQLTYKRNEAYLYNADNLEKIKTIPYFKQTEGWGLTNDGTNLYMTDGSEKIYVLDPETLKEVDYINVYTKGTKIKDVNELEWVDGKIYGNIYQKDAIAVIDPKTGAVEAVLDLSALKSKITKHIDVDVLNGIAYNPKTKTFFVTGKNWDKMFEIRIHN</sequence>
<dbReference type="Gene3D" id="2.130.10.10">
    <property type="entry name" value="YVTN repeat-like/Quinoprotein amine dehydrogenase"/>
    <property type="match status" value="1"/>
</dbReference>
<dbReference type="PANTHER" id="PTHR31270:SF1">
    <property type="entry name" value="GLUTAMINYL-PEPTIDE CYCLOTRANSFERASE"/>
    <property type="match status" value="1"/>
</dbReference>
<evidence type="ECO:0000313" key="1">
    <source>
        <dbReference type="EMBL" id="MFD2603339.1"/>
    </source>
</evidence>
<dbReference type="PANTHER" id="PTHR31270">
    <property type="entry name" value="GLUTAMINYL-PEPTIDE CYCLOTRANSFERASE"/>
    <property type="match status" value="1"/>
</dbReference>
<comment type="caution">
    <text evidence="1">The sequence shown here is derived from an EMBL/GenBank/DDBJ whole genome shotgun (WGS) entry which is preliminary data.</text>
</comment>
<reference evidence="2" key="1">
    <citation type="journal article" date="2019" name="Int. J. Syst. Evol. Microbiol.">
        <title>The Global Catalogue of Microorganisms (GCM) 10K type strain sequencing project: providing services to taxonomists for standard genome sequencing and annotation.</title>
        <authorList>
            <consortium name="The Broad Institute Genomics Platform"/>
            <consortium name="The Broad Institute Genome Sequencing Center for Infectious Disease"/>
            <person name="Wu L."/>
            <person name="Ma J."/>
        </authorList>
    </citation>
    <scope>NUCLEOTIDE SEQUENCE [LARGE SCALE GENOMIC DNA]</scope>
    <source>
        <strain evidence="2">KCTC 42107</strain>
    </source>
</reference>
<dbReference type="EMBL" id="JBHUMD010000028">
    <property type="protein sequence ID" value="MFD2603339.1"/>
    <property type="molecule type" value="Genomic_DNA"/>
</dbReference>
<keyword evidence="2" id="KW-1185">Reference proteome</keyword>
<organism evidence="1 2">
    <name type="scientific">Flavobacterium suzhouense</name>
    <dbReference type="NCBI Taxonomy" id="1529638"/>
    <lineage>
        <taxon>Bacteria</taxon>
        <taxon>Pseudomonadati</taxon>
        <taxon>Bacteroidota</taxon>
        <taxon>Flavobacteriia</taxon>
        <taxon>Flavobacteriales</taxon>
        <taxon>Flavobacteriaceae</taxon>
        <taxon>Flavobacterium</taxon>
    </lineage>
</organism>
<dbReference type="Proteomes" id="UP001597480">
    <property type="component" value="Unassembled WGS sequence"/>
</dbReference>
<dbReference type="InterPro" id="IPR007788">
    <property type="entry name" value="QCT"/>
</dbReference>
<dbReference type="InterPro" id="IPR015943">
    <property type="entry name" value="WD40/YVTN_repeat-like_dom_sf"/>
</dbReference>
<gene>
    <name evidence="1" type="ORF">ACFSR3_14850</name>
</gene>
<evidence type="ECO:0000313" key="2">
    <source>
        <dbReference type="Proteomes" id="UP001597480"/>
    </source>
</evidence>
<dbReference type="PROSITE" id="PS51257">
    <property type="entry name" value="PROKAR_LIPOPROTEIN"/>
    <property type="match status" value="1"/>
</dbReference>
<dbReference type="SUPFAM" id="SSF63825">
    <property type="entry name" value="YWTD domain"/>
    <property type="match status" value="1"/>
</dbReference>